<protein>
    <recommendedName>
        <fullName evidence="2">Tetratricopeptide repeat protein 38</fullName>
    </recommendedName>
</protein>
<dbReference type="PANTHER" id="PTHR16263:SF4">
    <property type="entry name" value="TETRATRICOPEPTIDE REPEAT PROTEIN 38"/>
    <property type="match status" value="1"/>
</dbReference>
<evidence type="ECO:0000313" key="5">
    <source>
        <dbReference type="EMBL" id="USQ97986.1"/>
    </source>
</evidence>
<dbReference type="Gene3D" id="1.25.40.10">
    <property type="entry name" value="Tetratricopeptide repeat domain"/>
    <property type="match status" value="1"/>
</dbReference>
<evidence type="ECO:0000256" key="2">
    <source>
        <dbReference type="ARBA" id="ARBA00019992"/>
    </source>
</evidence>
<gene>
    <name evidence="5" type="ORF">MZV50_10780</name>
</gene>
<dbReference type="InterPro" id="IPR011990">
    <property type="entry name" value="TPR-like_helical_dom_sf"/>
</dbReference>
<dbReference type="SUPFAM" id="SSF48452">
    <property type="entry name" value="TPR-like"/>
    <property type="match status" value="1"/>
</dbReference>
<keyword evidence="3" id="KW-0677">Repeat</keyword>
<organism evidence="5 6">
    <name type="scientific">Caulobacter segnis</name>
    <dbReference type="NCBI Taxonomy" id="88688"/>
    <lineage>
        <taxon>Bacteria</taxon>
        <taxon>Pseudomonadati</taxon>
        <taxon>Pseudomonadota</taxon>
        <taxon>Alphaproteobacteria</taxon>
        <taxon>Caulobacterales</taxon>
        <taxon>Caulobacteraceae</taxon>
        <taxon>Caulobacter</taxon>
    </lineage>
</organism>
<dbReference type="CDD" id="cd05804">
    <property type="entry name" value="StaR_like"/>
    <property type="match status" value="1"/>
</dbReference>
<evidence type="ECO:0000256" key="4">
    <source>
        <dbReference type="ARBA" id="ARBA00022803"/>
    </source>
</evidence>
<keyword evidence="6" id="KW-1185">Reference proteome</keyword>
<evidence type="ECO:0000256" key="3">
    <source>
        <dbReference type="ARBA" id="ARBA00022737"/>
    </source>
</evidence>
<keyword evidence="4" id="KW-0802">TPR repeat</keyword>
<dbReference type="InterPro" id="IPR033891">
    <property type="entry name" value="TTC38"/>
</dbReference>
<reference evidence="5 6" key="1">
    <citation type="submission" date="2022-04" db="EMBL/GenBank/DDBJ databases">
        <title>Genome sequence of soybean root-associated Caulobacter segnis RL271.</title>
        <authorList>
            <person name="Longley R."/>
            <person name="Bonito G."/>
            <person name="Trigodet F."/>
            <person name="Crosson S."/>
            <person name="Fiebig A."/>
        </authorList>
    </citation>
    <scope>NUCLEOTIDE SEQUENCE [LARGE SCALE GENOMIC DNA]</scope>
    <source>
        <strain evidence="5 6">RL271</strain>
    </source>
</reference>
<evidence type="ECO:0000313" key="6">
    <source>
        <dbReference type="Proteomes" id="UP001057520"/>
    </source>
</evidence>
<dbReference type="EMBL" id="CP096040">
    <property type="protein sequence ID" value="USQ97986.1"/>
    <property type="molecule type" value="Genomic_DNA"/>
</dbReference>
<dbReference type="PANTHER" id="PTHR16263">
    <property type="entry name" value="TETRATRICOPEPTIDE REPEAT PROTEIN 38"/>
    <property type="match status" value="1"/>
</dbReference>
<accession>A0ABY5A1H6</accession>
<evidence type="ECO:0000256" key="1">
    <source>
        <dbReference type="ARBA" id="ARBA00005857"/>
    </source>
</evidence>
<sequence length="457" mass="50109">MRTDYLGNPVSPTSDAALAAVDGFIDGFLSYETRAAEVIGAAEAHPDSILLNAYAAVLWLLLEAPEAAERAAPYLARARELARDAHPRERAFVDFVAAWSADDIPGALAIAEVIQKSWPRDLLTLKLRHYHDFNHGDFPAMLRTASAALPAAADVAYLHGMLAFAYEQCHLLDEAETAARRALELKRKEPWAQHALAHVMLTQGRIDEGAAFLEGVRDTWTGLNSFMDTHLWWHLALFYLSQGKADAALAAYDDHCWTQEKDYSQDQVGAVSLLARLEMASVDVGDRWTDVADHLAARADDVVQPFLTLQYLYGLARAGRPQADTLLAAVRRAALEAPAHVRQTWSEVALPAAEGLVAHARGDYPSALRGLRAALPRLSEIGGSHAQRDLFEQLILDALIRADRLSEAQQTLELRRGFDPDGVPLNRTLAAVYDRLGLPGEAAKARARVERRLAALA</sequence>
<name>A0ABY5A1H6_9CAUL</name>
<dbReference type="Proteomes" id="UP001057520">
    <property type="component" value="Chromosome"/>
</dbReference>
<comment type="similarity">
    <text evidence="1">Belongs to the TTC38 family.</text>
</comment>
<proteinExistence type="inferred from homology"/>